<reference evidence="9" key="2">
    <citation type="journal article" date="2019" name="Int. J. Syst. Evol. Microbiol.">
        <title>Gordonibacter faecihominis is a later heterotypic synonym of Gordonibacter urolithinfaciens.</title>
        <authorList>
            <person name="Danylec N."/>
            <person name="Stoll D.A."/>
            <person name="Huch M."/>
        </authorList>
    </citation>
    <scope>NUCLEOTIDE SEQUENCE</scope>
    <source>
        <strain evidence="9">DSM 27213</strain>
    </source>
</reference>
<feature type="transmembrane region" description="Helical" evidence="7">
    <location>
        <begin position="77"/>
        <end position="95"/>
    </location>
</feature>
<keyword evidence="5 7" id="KW-1133">Transmembrane helix</keyword>
<feature type="transmembrane region" description="Helical" evidence="7">
    <location>
        <begin position="7"/>
        <end position="29"/>
    </location>
</feature>
<dbReference type="InterPro" id="IPR005614">
    <property type="entry name" value="NrfD-like"/>
</dbReference>
<sequence length="420" mass="45040">MKRIPLIIGLAAVVIGAAAWIYQLIGGLAVTNMSNLFSWGFYIGCFVFLVGVAAGGMIISSSIYLFDVERLKPFGKIASLTAFACILAAGCMVIVDLGRFQNIGQMLIHPNFASPLVWDIVVITLYLILTFLSVYFQLLPGCKRSGKRFLNGWIARRTEDEVDAISARWSRIVALVALPVAVLIHTITALIFATQNGHPWWHTAMLPADFIAMAVASGGALVLIIALAVVGRAHWSEYANGLATIARIVAVALVVHFFFVAVELVLLAWTGGGESAALLEAITSTYGLLYLLEIVLTAGAMVLFFTKAGSRQSGLLIAGSIAVLAGTLVHRLMLLYPEFATSRFSLVTSMGVEWLYPLSTGRYLATGQAFASTYAYAPNAIEVGVALLPFGLLLVVLAFVANRYRMIGSEPASQASAPEQ</sequence>
<keyword evidence="4 7" id="KW-0812">Transmembrane</keyword>
<dbReference type="EMBL" id="QIBW01000003">
    <property type="protein sequence ID" value="ROT91090.1"/>
    <property type="molecule type" value="Genomic_DNA"/>
</dbReference>
<dbReference type="EMBL" id="WKZA01000001">
    <property type="protein sequence ID" value="MSA93593.1"/>
    <property type="molecule type" value="Genomic_DNA"/>
</dbReference>
<evidence type="ECO:0000313" key="11">
    <source>
        <dbReference type="Proteomes" id="UP000462865"/>
    </source>
</evidence>
<dbReference type="RefSeq" id="WP_096227592.1">
    <property type="nucleotide sequence ID" value="NZ_CP168029.1"/>
</dbReference>
<dbReference type="Pfam" id="PF03916">
    <property type="entry name" value="NrfD"/>
    <property type="match status" value="1"/>
</dbReference>
<dbReference type="PANTHER" id="PTHR34856">
    <property type="entry name" value="PROTEIN NRFD"/>
    <property type="match status" value="1"/>
</dbReference>
<feature type="transmembrane region" description="Helical" evidence="7">
    <location>
        <begin position="172"/>
        <end position="193"/>
    </location>
</feature>
<feature type="transmembrane region" description="Helical" evidence="7">
    <location>
        <begin position="380"/>
        <end position="401"/>
    </location>
</feature>
<protein>
    <submittedName>
        <fullName evidence="9">Molybdopterin oxidoreductase</fullName>
    </submittedName>
</protein>
<feature type="transmembrane region" description="Helical" evidence="7">
    <location>
        <begin position="313"/>
        <end position="336"/>
    </location>
</feature>
<evidence type="ECO:0000256" key="6">
    <source>
        <dbReference type="ARBA" id="ARBA00023136"/>
    </source>
</evidence>
<name>A0A423UM70_9ACTN</name>
<dbReference type="Gene3D" id="1.20.1630.10">
    <property type="entry name" value="Formate dehydrogenase/DMSO reductase domain"/>
    <property type="match status" value="1"/>
</dbReference>
<evidence type="ECO:0000256" key="5">
    <source>
        <dbReference type="ARBA" id="ARBA00022989"/>
    </source>
</evidence>
<feature type="transmembrane region" description="Helical" evidence="7">
    <location>
        <begin position="288"/>
        <end position="306"/>
    </location>
</feature>
<organism evidence="9 10">
    <name type="scientific">Gordonibacter urolithinfaciens</name>
    <dbReference type="NCBI Taxonomy" id="1335613"/>
    <lineage>
        <taxon>Bacteria</taxon>
        <taxon>Bacillati</taxon>
        <taxon>Actinomycetota</taxon>
        <taxon>Coriobacteriia</taxon>
        <taxon>Eggerthellales</taxon>
        <taxon>Eggerthellaceae</taxon>
        <taxon>Gordonibacter</taxon>
    </lineage>
</organism>
<comment type="subcellular location">
    <subcellularLocation>
        <location evidence="1">Cell membrane</location>
        <topology evidence="1">Multi-pass membrane protein</topology>
    </subcellularLocation>
</comment>
<comment type="similarity">
    <text evidence="2">Belongs to the NrfD family.</text>
</comment>
<dbReference type="Proteomes" id="UP000285258">
    <property type="component" value="Unassembled WGS sequence"/>
</dbReference>
<feature type="transmembrane region" description="Helical" evidence="7">
    <location>
        <begin position="242"/>
        <end position="268"/>
    </location>
</feature>
<reference evidence="8 11" key="4">
    <citation type="journal article" date="2019" name="Nat. Med.">
        <title>A library of human gut bacterial isolates paired with longitudinal multiomics data enables mechanistic microbiome research.</title>
        <authorList>
            <person name="Poyet M."/>
            <person name="Groussin M."/>
            <person name="Gibbons S.M."/>
            <person name="Avila-Pacheco J."/>
            <person name="Jiang X."/>
            <person name="Kearney S.M."/>
            <person name="Perrotta A.R."/>
            <person name="Berdy B."/>
            <person name="Zhao S."/>
            <person name="Lieberman T.D."/>
            <person name="Swanson P.K."/>
            <person name="Smith M."/>
            <person name="Roesemann S."/>
            <person name="Alexander J.E."/>
            <person name="Rich S.A."/>
            <person name="Livny J."/>
            <person name="Vlamakis H."/>
            <person name="Clish C."/>
            <person name="Bullock K."/>
            <person name="Deik A."/>
            <person name="Scott J."/>
            <person name="Pierce K.A."/>
            <person name="Xavier R.J."/>
            <person name="Alm E.J."/>
        </authorList>
    </citation>
    <scope>NUCLEOTIDE SEQUENCE [LARGE SCALE GENOMIC DNA]</scope>
    <source>
        <strain evidence="8 11">BIOML-A1</strain>
    </source>
</reference>
<dbReference type="PANTHER" id="PTHR34856:SF2">
    <property type="entry name" value="PROTEIN NRFD"/>
    <property type="match status" value="1"/>
</dbReference>
<reference evidence="10" key="1">
    <citation type="submission" date="2018-05" db="EMBL/GenBank/DDBJ databases">
        <title>Genome Sequencing of selected type strains of the family Eggerthellaceae.</title>
        <authorList>
            <person name="Danylec N."/>
            <person name="Stoll D.A."/>
            <person name="Doetsch A."/>
            <person name="Huch M."/>
        </authorList>
    </citation>
    <scope>NUCLEOTIDE SEQUENCE [LARGE SCALE GENOMIC DNA]</scope>
    <source>
        <strain evidence="10">DSM 27213</strain>
    </source>
</reference>
<proteinExistence type="inferred from homology"/>
<evidence type="ECO:0000313" key="8">
    <source>
        <dbReference type="EMBL" id="MSA93593.1"/>
    </source>
</evidence>
<dbReference type="GO" id="GO:0005886">
    <property type="term" value="C:plasma membrane"/>
    <property type="evidence" value="ECO:0007669"/>
    <property type="project" value="UniProtKB-SubCell"/>
</dbReference>
<keyword evidence="3" id="KW-1003">Cell membrane</keyword>
<keyword evidence="6 7" id="KW-0472">Membrane</keyword>
<comment type="caution">
    <text evidence="9">The sequence shown here is derived from an EMBL/GenBank/DDBJ whole genome shotgun (WGS) entry which is preliminary data.</text>
</comment>
<dbReference type="AlphaFoldDB" id="A0A423UM70"/>
<accession>A0A423UM70</accession>
<evidence type="ECO:0000313" key="10">
    <source>
        <dbReference type="Proteomes" id="UP000285258"/>
    </source>
</evidence>
<dbReference type="InterPro" id="IPR052049">
    <property type="entry name" value="Electron_transfer_protein"/>
</dbReference>
<evidence type="ECO:0000256" key="4">
    <source>
        <dbReference type="ARBA" id="ARBA00022692"/>
    </source>
</evidence>
<evidence type="ECO:0000256" key="3">
    <source>
        <dbReference type="ARBA" id="ARBA00022475"/>
    </source>
</evidence>
<gene>
    <name evidence="9" type="ORF">DMP12_03550</name>
    <name evidence="8" type="ORF">GKG38_00590</name>
</gene>
<feature type="transmembrane region" description="Helical" evidence="7">
    <location>
        <begin position="115"/>
        <end position="138"/>
    </location>
</feature>
<evidence type="ECO:0000256" key="1">
    <source>
        <dbReference type="ARBA" id="ARBA00004651"/>
    </source>
</evidence>
<evidence type="ECO:0000313" key="9">
    <source>
        <dbReference type="EMBL" id="ROT91090.1"/>
    </source>
</evidence>
<evidence type="ECO:0000256" key="2">
    <source>
        <dbReference type="ARBA" id="ARBA00008929"/>
    </source>
</evidence>
<evidence type="ECO:0000256" key="7">
    <source>
        <dbReference type="SAM" id="Phobius"/>
    </source>
</evidence>
<feature type="transmembrane region" description="Helical" evidence="7">
    <location>
        <begin position="205"/>
        <end position="230"/>
    </location>
</feature>
<reference evidence="9" key="3">
    <citation type="journal article" date="2019" name="Microbiol. Resour. Announc.">
        <title>Draft Genome Sequences of Type Strains of Gordonibacter faecihominis, Paraeggerthella hongkongensis, Parvibacter caecicola,Slackia equolifaciens, Slackia faecicanis, and Slackia isoflavoniconvertens.</title>
        <authorList>
            <person name="Danylec N."/>
            <person name="Stoll D.A."/>
            <person name="Dotsch A."/>
            <person name="Huch M."/>
        </authorList>
    </citation>
    <scope>NUCLEOTIDE SEQUENCE</scope>
    <source>
        <strain evidence="9">DSM 27213</strain>
    </source>
</reference>
<feature type="transmembrane region" description="Helical" evidence="7">
    <location>
        <begin position="41"/>
        <end position="65"/>
    </location>
</feature>
<dbReference type="Proteomes" id="UP000462865">
    <property type="component" value="Unassembled WGS sequence"/>
</dbReference>